<dbReference type="EMBL" id="LR134355">
    <property type="protein sequence ID" value="VEG45857.1"/>
    <property type="molecule type" value="Genomic_DNA"/>
</dbReference>
<dbReference type="AlphaFoldDB" id="A0A448HZW8"/>
<accession>A0A448HZW8</accession>
<proteinExistence type="predicted"/>
<dbReference type="Proteomes" id="UP000282551">
    <property type="component" value="Chromosome"/>
</dbReference>
<evidence type="ECO:0000313" key="2">
    <source>
        <dbReference type="Proteomes" id="UP000282551"/>
    </source>
</evidence>
<name>A0A448HZW8_MYCCI</name>
<evidence type="ECO:0000313" key="1">
    <source>
        <dbReference type="EMBL" id="VEG45857.1"/>
    </source>
</evidence>
<sequence length="47" mass="4888">MPPGWPRRWLTRALVLGTATRAGRGAVVPASAALPFVFRGAVNTLAG</sequence>
<dbReference type="RefSeq" id="WP_163792007.1">
    <property type="nucleotide sequence ID" value="NZ_AP022604.1"/>
</dbReference>
<reference evidence="1 2" key="1">
    <citation type="submission" date="2018-12" db="EMBL/GenBank/DDBJ databases">
        <authorList>
            <consortium name="Pathogen Informatics"/>
        </authorList>
    </citation>
    <scope>NUCLEOTIDE SEQUENCE [LARGE SCALE GENOMIC DNA]</scope>
    <source>
        <strain evidence="1 2">NCTC10485</strain>
    </source>
</reference>
<organism evidence="1 2">
    <name type="scientific">Mycolicibacterium chitae</name>
    <name type="common">Mycobacterium chitae</name>
    <dbReference type="NCBI Taxonomy" id="1792"/>
    <lineage>
        <taxon>Bacteria</taxon>
        <taxon>Bacillati</taxon>
        <taxon>Actinomycetota</taxon>
        <taxon>Actinomycetes</taxon>
        <taxon>Mycobacteriales</taxon>
        <taxon>Mycobacteriaceae</taxon>
        <taxon>Mycolicibacterium</taxon>
    </lineage>
</organism>
<gene>
    <name evidence="1" type="ORF">NCTC10485_00804</name>
</gene>
<protein>
    <submittedName>
        <fullName evidence="1">Oxidoreductase</fullName>
    </submittedName>
</protein>
<keyword evidence="2" id="KW-1185">Reference proteome</keyword>